<dbReference type="STRING" id="4432.A0A1U7ZMA1"/>
<evidence type="ECO:0000256" key="1">
    <source>
        <dbReference type="ARBA" id="ARBA00004606"/>
    </source>
</evidence>
<dbReference type="InterPro" id="IPR002347">
    <property type="entry name" value="SDR_fam"/>
</dbReference>
<feature type="transmembrane region" description="Helical" evidence="5">
    <location>
        <begin position="6"/>
        <end position="27"/>
    </location>
</feature>
<comment type="subcellular location">
    <subcellularLocation>
        <location evidence="1">Membrane</location>
        <topology evidence="1">Single-pass type II membrane protein</topology>
    </subcellularLocation>
</comment>
<keyword evidence="3" id="KW-0560">Oxidoreductase</keyword>
<dbReference type="Proteomes" id="UP000189703">
    <property type="component" value="Unplaced"/>
</dbReference>
<dbReference type="PANTHER" id="PTHR43391:SF78">
    <property type="entry name" value="11-BETA-HYDROXYSTEROID DEHYDROGENASE 1B-LIKE ISOFORM X1"/>
    <property type="match status" value="1"/>
</dbReference>
<dbReference type="PRINTS" id="PR00080">
    <property type="entry name" value="SDRFAMILY"/>
</dbReference>
<name>A0A1U7ZMA1_NELNU</name>
<sequence length="379" mass="42023">MESYEVDYCCFSVVVYVFNFVIVLCYSRAMNLIHKLMHLFLPPLILLTSSFTLSLVILFNFIYSFLRPALPIENMTGKVALITGASSGIGEHIAYEYAKKGASLVLVARRENSLREVARKAVQLGSPDVLAVPADVSKVHECKKFVEEAVNHFGRLDHLVCNAGIISFCAFEDITGIGNFTPLMDINFWGSIYTTSFAIPHLKKTKGKIIANASSSGWLISPTLSLYGASKAAVINFYERLRKELEPDVKVTIAALGFIESEMSQGKHLDNEGVVKVNQEMRDVSIGILPILSVGKCAESIVNKACRGERYVIEPPWFKVLILIQFLCPTLLEWAVHFLYVTKSGTPVTNARNKKILDAIGGKKFLYPSSILSSQIKKD</sequence>
<dbReference type="GeneID" id="104591773"/>
<dbReference type="OMA" id="SMEDMTF"/>
<evidence type="ECO:0000313" key="6">
    <source>
        <dbReference type="Proteomes" id="UP000189703"/>
    </source>
</evidence>
<dbReference type="InParanoid" id="A0A1U7ZMA1"/>
<reference evidence="7" key="1">
    <citation type="submission" date="2025-08" db="UniProtKB">
        <authorList>
            <consortium name="RefSeq"/>
        </authorList>
    </citation>
    <scope>IDENTIFICATION</scope>
</reference>
<dbReference type="GO" id="GO:0016020">
    <property type="term" value="C:membrane"/>
    <property type="evidence" value="ECO:0007669"/>
    <property type="project" value="UniProtKB-SubCell"/>
</dbReference>
<proteinExistence type="inferred from homology"/>
<dbReference type="KEGG" id="nnu:104591773"/>
<dbReference type="Pfam" id="PF00106">
    <property type="entry name" value="adh_short"/>
    <property type="match status" value="1"/>
</dbReference>
<evidence type="ECO:0000256" key="3">
    <source>
        <dbReference type="ARBA" id="ARBA00023002"/>
    </source>
</evidence>
<accession>A0A1U7ZMA1</accession>
<evidence type="ECO:0000256" key="5">
    <source>
        <dbReference type="SAM" id="Phobius"/>
    </source>
</evidence>
<dbReference type="OrthoDB" id="1933717at2759"/>
<dbReference type="InterPro" id="IPR036291">
    <property type="entry name" value="NAD(P)-bd_dom_sf"/>
</dbReference>
<keyword evidence="5" id="KW-0472">Membrane</keyword>
<dbReference type="GO" id="GO:0005829">
    <property type="term" value="C:cytosol"/>
    <property type="evidence" value="ECO:0000318"/>
    <property type="project" value="GO_Central"/>
</dbReference>
<dbReference type="Gene3D" id="3.40.50.720">
    <property type="entry name" value="NAD(P)-binding Rossmann-like Domain"/>
    <property type="match status" value="1"/>
</dbReference>
<evidence type="ECO:0000256" key="2">
    <source>
        <dbReference type="ARBA" id="ARBA00006484"/>
    </source>
</evidence>
<evidence type="ECO:0000313" key="7">
    <source>
        <dbReference type="RefSeq" id="XP_010249087.1"/>
    </source>
</evidence>
<keyword evidence="6" id="KW-1185">Reference proteome</keyword>
<dbReference type="GO" id="GO:0016491">
    <property type="term" value="F:oxidoreductase activity"/>
    <property type="evidence" value="ECO:0000318"/>
    <property type="project" value="GO_Central"/>
</dbReference>
<dbReference type="eggNOG" id="KOG1205">
    <property type="taxonomic scope" value="Eukaryota"/>
</dbReference>
<feature type="transmembrane region" description="Helical" evidence="5">
    <location>
        <begin position="39"/>
        <end position="66"/>
    </location>
</feature>
<dbReference type="SUPFAM" id="SSF51735">
    <property type="entry name" value="NAD(P)-binding Rossmann-fold domains"/>
    <property type="match status" value="1"/>
</dbReference>
<dbReference type="RefSeq" id="XP_010249087.1">
    <property type="nucleotide sequence ID" value="XM_010250785.2"/>
</dbReference>
<gene>
    <name evidence="7" type="primary">LOC104591773</name>
</gene>
<evidence type="ECO:0000256" key="4">
    <source>
        <dbReference type="RuleBase" id="RU000363"/>
    </source>
</evidence>
<dbReference type="AlphaFoldDB" id="A0A1U7ZMA1"/>
<keyword evidence="5" id="KW-1133">Transmembrane helix</keyword>
<keyword evidence="5" id="KW-0812">Transmembrane</keyword>
<dbReference type="PRINTS" id="PR00081">
    <property type="entry name" value="GDHRDH"/>
</dbReference>
<dbReference type="PANTHER" id="PTHR43391">
    <property type="entry name" value="RETINOL DEHYDROGENASE-RELATED"/>
    <property type="match status" value="1"/>
</dbReference>
<protein>
    <submittedName>
        <fullName evidence="7">11-beta-hydroxysteroid dehydrogenase 1B-like isoform X1</fullName>
    </submittedName>
</protein>
<organism evidence="6 7">
    <name type="scientific">Nelumbo nucifera</name>
    <name type="common">Sacred lotus</name>
    <dbReference type="NCBI Taxonomy" id="4432"/>
    <lineage>
        <taxon>Eukaryota</taxon>
        <taxon>Viridiplantae</taxon>
        <taxon>Streptophyta</taxon>
        <taxon>Embryophyta</taxon>
        <taxon>Tracheophyta</taxon>
        <taxon>Spermatophyta</taxon>
        <taxon>Magnoliopsida</taxon>
        <taxon>Proteales</taxon>
        <taxon>Nelumbonaceae</taxon>
        <taxon>Nelumbo</taxon>
    </lineage>
</organism>
<comment type="similarity">
    <text evidence="2 4">Belongs to the short-chain dehydrogenases/reductases (SDR) family.</text>
</comment>